<evidence type="ECO:0000313" key="1">
    <source>
        <dbReference type="EMBL" id="KAI4340922.1"/>
    </source>
</evidence>
<accession>A0ACB9NZ39</accession>
<comment type="caution">
    <text evidence="1">The sequence shown here is derived from an EMBL/GenBank/DDBJ whole genome shotgun (WGS) entry which is preliminary data.</text>
</comment>
<protein>
    <submittedName>
        <fullName evidence="1">Uncharacterized protein</fullName>
    </submittedName>
</protein>
<name>A0ACB9NZ39_9MYRT</name>
<gene>
    <name evidence="1" type="ORF">MLD38_025713</name>
</gene>
<organism evidence="1 2">
    <name type="scientific">Melastoma candidum</name>
    <dbReference type="NCBI Taxonomy" id="119954"/>
    <lineage>
        <taxon>Eukaryota</taxon>
        <taxon>Viridiplantae</taxon>
        <taxon>Streptophyta</taxon>
        <taxon>Embryophyta</taxon>
        <taxon>Tracheophyta</taxon>
        <taxon>Spermatophyta</taxon>
        <taxon>Magnoliopsida</taxon>
        <taxon>eudicotyledons</taxon>
        <taxon>Gunneridae</taxon>
        <taxon>Pentapetalae</taxon>
        <taxon>rosids</taxon>
        <taxon>malvids</taxon>
        <taxon>Myrtales</taxon>
        <taxon>Melastomataceae</taxon>
        <taxon>Melastomatoideae</taxon>
        <taxon>Melastomateae</taxon>
        <taxon>Melastoma</taxon>
    </lineage>
</organism>
<proteinExistence type="predicted"/>
<keyword evidence="2" id="KW-1185">Reference proteome</keyword>
<dbReference type="EMBL" id="CM042886">
    <property type="protein sequence ID" value="KAI4340922.1"/>
    <property type="molecule type" value="Genomic_DNA"/>
</dbReference>
<sequence length="207" mass="22944">MGELLGLHNRKLKLPRKEPQPDLTEAALLTRYSIYSNCRPTIFTVNSVLASLLHHCQCTNFLSLHCFITQANVALNVVNYSLLFQLYMDSRRPGTALEHYKQFINEAPIYPSLATYRVMIKGMVDNGRFEKATELKEEMGAKGFKPDPVIYHYLMSGCAKNGNPDGVFESYEELKEKVGGEVVDGVVIGGAGERVFFEGDGGGGDSV</sequence>
<evidence type="ECO:0000313" key="2">
    <source>
        <dbReference type="Proteomes" id="UP001057402"/>
    </source>
</evidence>
<dbReference type="Proteomes" id="UP001057402">
    <property type="component" value="Chromosome 7"/>
</dbReference>
<reference evidence="2" key="1">
    <citation type="journal article" date="2023" name="Front. Plant Sci.">
        <title>Chromosomal-level genome assembly of Melastoma candidum provides insights into trichome evolution.</title>
        <authorList>
            <person name="Zhong Y."/>
            <person name="Wu W."/>
            <person name="Sun C."/>
            <person name="Zou P."/>
            <person name="Liu Y."/>
            <person name="Dai S."/>
            <person name="Zhou R."/>
        </authorList>
    </citation>
    <scope>NUCLEOTIDE SEQUENCE [LARGE SCALE GENOMIC DNA]</scope>
</reference>